<dbReference type="Pfam" id="PF07869">
    <property type="entry name" value="DUF1656"/>
    <property type="match status" value="1"/>
</dbReference>
<dbReference type="RefSeq" id="WP_336599670.1">
    <property type="nucleotide sequence ID" value="NZ_JACFYJ010000036.1"/>
</dbReference>
<feature type="transmembrane region" description="Helical" evidence="5">
    <location>
        <begin position="41"/>
        <end position="60"/>
    </location>
</feature>
<dbReference type="EMBL" id="JACFYJ010000036">
    <property type="protein sequence ID" value="MEI5999640.1"/>
    <property type="molecule type" value="Genomic_DNA"/>
</dbReference>
<gene>
    <name evidence="6" type="ORF">H3V53_21260</name>
</gene>
<proteinExistence type="predicted"/>
<keyword evidence="1" id="KW-1003">Cell membrane</keyword>
<keyword evidence="4 5" id="KW-0472">Membrane</keyword>
<feature type="transmembrane region" description="Helical" evidence="5">
    <location>
        <begin position="6"/>
        <end position="29"/>
    </location>
</feature>
<comment type="caution">
    <text evidence="6">The sequence shown here is derived from an EMBL/GenBank/DDBJ whole genome shotgun (WGS) entry which is preliminary data.</text>
</comment>
<evidence type="ECO:0000313" key="6">
    <source>
        <dbReference type="EMBL" id="MEI5999640.1"/>
    </source>
</evidence>
<keyword evidence="7" id="KW-1185">Reference proteome</keyword>
<name>A0ABU8IVS1_9BURK</name>
<keyword evidence="3 5" id="KW-1133">Transmembrane helix</keyword>
<dbReference type="Proteomes" id="UP001386437">
    <property type="component" value="Unassembled WGS sequence"/>
</dbReference>
<evidence type="ECO:0000256" key="1">
    <source>
        <dbReference type="ARBA" id="ARBA00022475"/>
    </source>
</evidence>
<protein>
    <submittedName>
        <fullName evidence="6">DUF1656 domain-containing protein</fullName>
    </submittedName>
</protein>
<reference evidence="6 7" key="1">
    <citation type="journal article" date="2022" name="Arch. Microbiol.">
        <title>Paraburkholderia bengalensis sp. nov. isolated from roots of Oryza sativa, IR64.</title>
        <authorList>
            <person name="Nag P."/>
            <person name="Mondal N."/>
            <person name="Sarkar J."/>
            <person name="Das S."/>
        </authorList>
    </citation>
    <scope>NUCLEOTIDE SEQUENCE [LARGE SCALE GENOMIC DNA]</scope>
    <source>
        <strain evidence="6 7">IR64_4_BI</strain>
    </source>
</reference>
<evidence type="ECO:0000313" key="7">
    <source>
        <dbReference type="Proteomes" id="UP001386437"/>
    </source>
</evidence>
<evidence type="ECO:0000256" key="3">
    <source>
        <dbReference type="ARBA" id="ARBA00022989"/>
    </source>
</evidence>
<keyword evidence="2 5" id="KW-0812">Transmembrane</keyword>
<accession>A0ABU8IVS1</accession>
<organism evidence="6 7">
    <name type="scientific">Paraburkholderia bengalensis</name>
    <dbReference type="NCBI Taxonomy" id="2747562"/>
    <lineage>
        <taxon>Bacteria</taxon>
        <taxon>Pseudomonadati</taxon>
        <taxon>Pseudomonadota</taxon>
        <taxon>Betaproteobacteria</taxon>
        <taxon>Burkholderiales</taxon>
        <taxon>Burkholderiaceae</taxon>
        <taxon>Paraburkholderia</taxon>
    </lineage>
</organism>
<evidence type="ECO:0000256" key="4">
    <source>
        <dbReference type="ARBA" id="ARBA00023136"/>
    </source>
</evidence>
<evidence type="ECO:0000256" key="5">
    <source>
        <dbReference type="SAM" id="Phobius"/>
    </source>
</evidence>
<sequence length="74" mass="8452">MIEEIHILGVYMPAGLAWAVIAVMITAAVRRPLHRLPFHLLLWHPGLIELALFLVLWWSISRLADAYLPHGFIT</sequence>
<evidence type="ECO:0000256" key="2">
    <source>
        <dbReference type="ARBA" id="ARBA00022692"/>
    </source>
</evidence>
<dbReference type="InterPro" id="IPR012451">
    <property type="entry name" value="DUF1656"/>
</dbReference>